<proteinExistence type="predicted"/>
<dbReference type="Pfam" id="PF00050">
    <property type="entry name" value="Kazal_1"/>
    <property type="match status" value="1"/>
</dbReference>
<dbReference type="PROSITE" id="PS51257">
    <property type="entry name" value="PROKAR_LIPOPROTEIN"/>
    <property type="match status" value="1"/>
</dbReference>
<evidence type="ECO:0000313" key="4">
    <source>
        <dbReference type="Proteomes" id="UP001211005"/>
    </source>
</evidence>
<keyword evidence="3" id="KW-0722">Serine protease inhibitor</keyword>
<feature type="chain" id="PRO_5046211720" evidence="1">
    <location>
        <begin position="19"/>
        <end position="83"/>
    </location>
</feature>
<dbReference type="Proteomes" id="UP001211005">
    <property type="component" value="Chromosome"/>
</dbReference>
<accession>A0ABY7LT20</accession>
<protein>
    <submittedName>
        <fullName evidence="3">Kazal-type serine protease inhibitor domain-containing protein</fullName>
    </submittedName>
</protein>
<keyword evidence="1" id="KW-0732">Signal</keyword>
<dbReference type="RefSeq" id="WP_269560096.1">
    <property type="nucleotide sequence ID" value="NZ_CP114767.1"/>
</dbReference>
<keyword evidence="3" id="KW-0646">Protease inhibitor</keyword>
<evidence type="ECO:0000313" key="3">
    <source>
        <dbReference type="EMBL" id="WBA42038.1"/>
    </source>
</evidence>
<dbReference type="Gene3D" id="3.30.60.30">
    <property type="match status" value="1"/>
</dbReference>
<feature type="signal peptide" evidence="1">
    <location>
        <begin position="1"/>
        <end position="18"/>
    </location>
</feature>
<dbReference type="GO" id="GO:0004867">
    <property type="term" value="F:serine-type endopeptidase inhibitor activity"/>
    <property type="evidence" value="ECO:0007669"/>
    <property type="project" value="UniProtKB-KW"/>
</dbReference>
<dbReference type="CDD" id="cd00104">
    <property type="entry name" value="KAZAL_FS"/>
    <property type="match status" value="1"/>
</dbReference>
<gene>
    <name evidence="3" type="ORF">O3303_00405</name>
</gene>
<dbReference type="InterPro" id="IPR002350">
    <property type="entry name" value="Kazal_dom"/>
</dbReference>
<name>A0ABY7LT20_9BACT</name>
<sequence>MKTLLPLLLLLLTGACQRATPPAATACIDPAKIRKDAMCTMQYDPVCGCDGQTYANACTATNAGVTRFTPGACPTSPSTPTPR</sequence>
<keyword evidence="4" id="KW-1185">Reference proteome</keyword>
<dbReference type="EMBL" id="CP114767">
    <property type="protein sequence ID" value="WBA42038.1"/>
    <property type="molecule type" value="Genomic_DNA"/>
</dbReference>
<feature type="domain" description="Kazal-like" evidence="2">
    <location>
        <begin position="21"/>
        <end position="75"/>
    </location>
</feature>
<evidence type="ECO:0000259" key="2">
    <source>
        <dbReference type="PROSITE" id="PS51465"/>
    </source>
</evidence>
<dbReference type="SUPFAM" id="SSF100895">
    <property type="entry name" value="Kazal-type serine protease inhibitors"/>
    <property type="match status" value="1"/>
</dbReference>
<evidence type="ECO:0000256" key="1">
    <source>
        <dbReference type="SAM" id="SignalP"/>
    </source>
</evidence>
<organism evidence="3 4">
    <name type="scientific">Hymenobacter canadensis</name>
    <dbReference type="NCBI Taxonomy" id="2999067"/>
    <lineage>
        <taxon>Bacteria</taxon>
        <taxon>Pseudomonadati</taxon>
        <taxon>Bacteroidota</taxon>
        <taxon>Cytophagia</taxon>
        <taxon>Cytophagales</taxon>
        <taxon>Hymenobacteraceae</taxon>
        <taxon>Hymenobacter</taxon>
    </lineage>
</organism>
<reference evidence="3 4" key="1">
    <citation type="submission" date="2022-12" db="EMBL/GenBank/DDBJ databases">
        <title>Hymenobacter canadensis sp. nov. isolated from lake water of the Cambridge Bay, Canada.</title>
        <authorList>
            <person name="Kim W.H."/>
            <person name="Lee Y.M."/>
        </authorList>
    </citation>
    <scope>NUCLEOTIDE SEQUENCE [LARGE SCALE GENOMIC DNA]</scope>
    <source>
        <strain evidence="3 4">PAMC 29467</strain>
    </source>
</reference>
<dbReference type="InterPro" id="IPR036058">
    <property type="entry name" value="Kazal_dom_sf"/>
</dbReference>
<dbReference type="PROSITE" id="PS51465">
    <property type="entry name" value="KAZAL_2"/>
    <property type="match status" value="1"/>
</dbReference>